<organism evidence="2 3">
    <name type="scientific">Clavelina lepadiformis</name>
    <name type="common">Light-bulb sea squirt</name>
    <name type="synonym">Ascidia lepadiformis</name>
    <dbReference type="NCBI Taxonomy" id="159417"/>
    <lineage>
        <taxon>Eukaryota</taxon>
        <taxon>Metazoa</taxon>
        <taxon>Chordata</taxon>
        <taxon>Tunicata</taxon>
        <taxon>Ascidiacea</taxon>
        <taxon>Aplousobranchia</taxon>
        <taxon>Clavelinidae</taxon>
        <taxon>Clavelina</taxon>
    </lineage>
</organism>
<sequence length="105" mass="11621">MSKHKTGEVEAMQSSKPEIINYYNETKDGVDTMDKMLGEYTGTQPRFQEKGPAEKVSERSCETAMYAFSGSSLYQTDGDEKPFPSSCSGNGSRTAHCDTARRDCN</sequence>
<reference evidence="2 3" key="1">
    <citation type="submission" date="2024-02" db="EMBL/GenBank/DDBJ databases">
        <authorList>
            <person name="Daric V."/>
            <person name="Darras S."/>
        </authorList>
    </citation>
    <scope>NUCLEOTIDE SEQUENCE [LARGE SCALE GENOMIC DNA]</scope>
</reference>
<evidence type="ECO:0000313" key="2">
    <source>
        <dbReference type="EMBL" id="CAK8688021.1"/>
    </source>
</evidence>
<proteinExistence type="predicted"/>
<feature type="compositionally biased region" description="Basic and acidic residues" evidence="1">
    <location>
        <begin position="95"/>
        <end position="105"/>
    </location>
</feature>
<dbReference type="EMBL" id="CAWYQH010000107">
    <property type="protein sequence ID" value="CAK8688021.1"/>
    <property type="molecule type" value="Genomic_DNA"/>
</dbReference>
<accession>A0ABP0GB07</accession>
<name>A0ABP0GB07_CLALP</name>
<dbReference type="Proteomes" id="UP001642483">
    <property type="component" value="Unassembled WGS sequence"/>
</dbReference>
<feature type="region of interest" description="Disordered" evidence="1">
    <location>
        <begin position="72"/>
        <end position="105"/>
    </location>
</feature>
<evidence type="ECO:0000256" key="1">
    <source>
        <dbReference type="SAM" id="MobiDB-lite"/>
    </source>
</evidence>
<gene>
    <name evidence="2" type="ORF">CVLEPA_LOCUS20061</name>
</gene>
<comment type="caution">
    <text evidence="2">The sequence shown here is derived from an EMBL/GenBank/DDBJ whole genome shotgun (WGS) entry which is preliminary data.</text>
</comment>
<keyword evidence="3" id="KW-1185">Reference proteome</keyword>
<protein>
    <submittedName>
        <fullName evidence="2">Uncharacterized protein</fullName>
    </submittedName>
</protein>
<evidence type="ECO:0000313" key="3">
    <source>
        <dbReference type="Proteomes" id="UP001642483"/>
    </source>
</evidence>